<sequence length="412" mass="45889">MPKQGDAVIRIPAKIQLKMAVLVGRSDFVSNAPAPVFDGARIDFLADLSRDLLGHPEVRRLPDVVSFAYWCRRANLNRLADQNRARGETRLGLGLSFHICPSNVPVNFAFSLAFGLLAGNVSILRLPSKASETADLIVRSVAALLKREQYASLADCMLLTRFERDDAITRFWLSVADARVVWGGDQTVQHMRSLPCPPRSREVAFADRYSLCAIAPEAVLELDEAGLRALCNDLYNDLYLMDQAACSSPQLLAWIGDASVVEAAKARLWPALVDHVNPRYTPEPVRVMDKYVEACLQALGNEQIVSIERHGNLLYRIEQSALATHQHVRRGYGGTIHEVTLTSLSELAPIVNERYQTLTYFGLEQVQLRDFVVSQRLRGIDRLVPVGRALNMDIVWDGFDIVGSLSRVIDIQ</sequence>
<accession>A0ABM8NRP5</accession>
<evidence type="ECO:0008006" key="4">
    <source>
        <dbReference type="Google" id="ProtNLM"/>
    </source>
</evidence>
<dbReference type="Proteomes" id="UP000598032">
    <property type="component" value="Unassembled WGS sequence"/>
</dbReference>
<organism evidence="2 3">
    <name type="scientific">Paraburkholderia metrosideri</name>
    <dbReference type="NCBI Taxonomy" id="580937"/>
    <lineage>
        <taxon>Bacteria</taxon>
        <taxon>Pseudomonadati</taxon>
        <taxon>Pseudomonadota</taxon>
        <taxon>Betaproteobacteria</taxon>
        <taxon>Burkholderiales</taxon>
        <taxon>Burkholderiaceae</taxon>
        <taxon>Paraburkholderia</taxon>
    </lineage>
</organism>
<comment type="caution">
    <text evidence="2">The sequence shown here is derived from an EMBL/GenBank/DDBJ whole genome shotgun (WGS) entry which is preliminary data.</text>
</comment>
<dbReference type="InterPro" id="IPR008670">
    <property type="entry name" value="CoA_reduct_LuxC"/>
</dbReference>
<evidence type="ECO:0000313" key="2">
    <source>
        <dbReference type="EMBL" id="CAD6540320.1"/>
    </source>
</evidence>
<dbReference type="SUPFAM" id="SSF53720">
    <property type="entry name" value="ALDH-like"/>
    <property type="match status" value="1"/>
</dbReference>
<keyword evidence="1" id="KW-0521">NADP</keyword>
<dbReference type="Pfam" id="PF05893">
    <property type="entry name" value="LuxC"/>
    <property type="match status" value="1"/>
</dbReference>
<protein>
    <recommendedName>
        <fullName evidence="4">Long-chain-fatty-acyl-CoA reductase</fullName>
    </recommendedName>
</protein>
<gene>
    <name evidence="2" type="ORF">LMG28140_03486</name>
</gene>
<dbReference type="EMBL" id="CAJHCP010000007">
    <property type="protein sequence ID" value="CAD6540320.1"/>
    <property type="molecule type" value="Genomic_DNA"/>
</dbReference>
<keyword evidence="3" id="KW-1185">Reference proteome</keyword>
<evidence type="ECO:0000313" key="3">
    <source>
        <dbReference type="Proteomes" id="UP000598032"/>
    </source>
</evidence>
<reference evidence="2 3" key="1">
    <citation type="submission" date="2020-10" db="EMBL/GenBank/DDBJ databases">
        <authorList>
            <person name="Peeters C."/>
        </authorList>
    </citation>
    <scope>NUCLEOTIDE SEQUENCE [LARGE SCALE GENOMIC DNA]</scope>
    <source>
        <strain evidence="2 3">LMG 28140</strain>
    </source>
</reference>
<proteinExistence type="predicted"/>
<evidence type="ECO:0000256" key="1">
    <source>
        <dbReference type="ARBA" id="ARBA00022857"/>
    </source>
</evidence>
<dbReference type="InterPro" id="IPR016161">
    <property type="entry name" value="Ald_DH/histidinol_DH"/>
</dbReference>
<name>A0ABM8NRP5_9BURK</name>